<organism evidence="1 2">
    <name type="scientific">Pseudallescheria apiosperma</name>
    <name type="common">Scedosporium apiospermum</name>
    <dbReference type="NCBI Taxonomy" id="563466"/>
    <lineage>
        <taxon>Eukaryota</taxon>
        <taxon>Fungi</taxon>
        <taxon>Dikarya</taxon>
        <taxon>Ascomycota</taxon>
        <taxon>Pezizomycotina</taxon>
        <taxon>Sordariomycetes</taxon>
        <taxon>Hypocreomycetidae</taxon>
        <taxon>Microascales</taxon>
        <taxon>Microascaceae</taxon>
        <taxon>Scedosporium</taxon>
    </lineage>
</organism>
<dbReference type="Gene3D" id="3.30.420.40">
    <property type="match status" value="2"/>
</dbReference>
<dbReference type="PANTHER" id="PTHR14187">
    <property type="entry name" value="ALPHA KINASE/ELONGATION FACTOR 2 KINASE"/>
    <property type="match status" value="1"/>
</dbReference>
<dbReference type="CDD" id="cd10170">
    <property type="entry name" value="ASKHA_NBD_HSP70"/>
    <property type="match status" value="1"/>
</dbReference>
<dbReference type="GeneID" id="27722463"/>
<keyword evidence="2" id="KW-1185">Reference proteome</keyword>
<protein>
    <recommendedName>
        <fullName evidence="3">Actin-like ATPase domain-containing protein</fullName>
    </recommendedName>
</protein>
<evidence type="ECO:0000313" key="2">
    <source>
        <dbReference type="Proteomes" id="UP000028545"/>
    </source>
</evidence>
<dbReference type="VEuPathDB" id="FungiDB:SAPIO_CDS3391"/>
<name>A0A084GAN9_PSEDA</name>
<dbReference type="EMBL" id="JOWA01000088">
    <property type="protein sequence ID" value="KEZ44401.1"/>
    <property type="molecule type" value="Genomic_DNA"/>
</dbReference>
<accession>A0A084GAN9</accession>
<dbReference type="OMA" id="NCSHIND"/>
<reference evidence="1 2" key="1">
    <citation type="journal article" date="2014" name="Genome Announc.">
        <title>Draft genome sequence of the pathogenic fungus Scedosporium apiospermum.</title>
        <authorList>
            <person name="Vandeputte P."/>
            <person name="Ghamrawi S."/>
            <person name="Rechenmann M."/>
            <person name="Iltis A."/>
            <person name="Giraud S."/>
            <person name="Fleury M."/>
            <person name="Thornton C."/>
            <person name="Delhaes L."/>
            <person name="Meyer W."/>
            <person name="Papon N."/>
            <person name="Bouchara J.P."/>
        </authorList>
    </citation>
    <scope>NUCLEOTIDE SEQUENCE [LARGE SCALE GENOMIC DNA]</scope>
    <source>
        <strain evidence="1 2">IHEM 14462</strain>
    </source>
</reference>
<proteinExistence type="predicted"/>
<dbReference type="RefSeq" id="XP_016644200.1">
    <property type="nucleotide sequence ID" value="XM_016786194.1"/>
</dbReference>
<dbReference type="Proteomes" id="UP000028545">
    <property type="component" value="Unassembled WGS sequence"/>
</dbReference>
<sequence>MDTTLGPTIHWGYGVPEDVDAFRLFKLLLLHPDDLEPGLWKHFLARTQLSSAEREQMRIVVSLPASWPDTILATMKDILVQAGIIGSRHGHNLQFVREPQAAALAMIYDAEVSGFLKAGDIVIVCDCGGATIDCITQQVISISPLRMRDIVPCEGRFSRIAMMESGFIELLKEKMAGIPGIRGAADIPGVELQQMAEKVWQKKIVKNFTGTEKYNVEIPRVLLCGQQDERADSESEAKGEPYLHFMFRN</sequence>
<dbReference type="AlphaFoldDB" id="A0A084GAN9"/>
<dbReference type="PANTHER" id="PTHR14187:SF5">
    <property type="entry name" value="HEAT SHOCK 70 KDA PROTEIN 12A"/>
    <property type="match status" value="1"/>
</dbReference>
<gene>
    <name evidence="1" type="ORF">SAPIO_CDS3391</name>
</gene>
<evidence type="ECO:0000313" key="1">
    <source>
        <dbReference type="EMBL" id="KEZ44401.1"/>
    </source>
</evidence>
<comment type="caution">
    <text evidence="1">The sequence shown here is derived from an EMBL/GenBank/DDBJ whole genome shotgun (WGS) entry which is preliminary data.</text>
</comment>
<dbReference type="HOGENOM" id="CLU_1116289_0_0_1"/>
<dbReference type="KEGG" id="sapo:SAPIO_CDS3391"/>
<dbReference type="OrthoDB" id="2963168at2759"/>
<evidence type="ECO:0008006" key="3">
    <source>
        <dbReference type="Google" id="ProtNLM"/>
    </source>
</evidence>